<evidence type="ECO:0000313" key="2">
    <source>
        <dbReference type="Proteomes" id="UP000504603"/>
    </source>
</evidence>
<accession>A0A6J1DZP7</accession>
<dbReference type="GeneID" id="111025798"/>
<dbReference type="AlphaFoldDB" id="A0A6J1DZP7"/>
<dbReference type="RefSeq" id="XP_022159382.1">
    <property type="nucleotide sequence ID" value="XM_022303690.1"/>
</dbReference>
<organism evidence="2 3">
    <name type="scientific">Momordica charantia</name>
    <name type="common">Bitter gourd</name>
    <name type="synonym">Balsam pear</name>
    <dbReference type="NCBI Taxonomy" id="3673"/>
    <lineage>
        <taxon>Eukaryota</taxon>
        <taxon>Viridiplantae</taxon>
        <taxon>Streptophyta</taxon>
        <taxon>Embryophyta</taxon>
        <taxon>Tracheophyta</taxon>
        <taxon>Spermatophyta</taxon>
        <taxon>Magnoliopsida</taxon>
        <taxon>eudicotyledons</taxon>
        <taxon>Gunneridae</taxon>
        <taxon>Pentapetalae</taxon>
        <taxon>rosids</taxon>
        <taxon>fabids</taxon>
        <taxon>Cucurbitales</taxon>
        <taxon>Cucurbitaceae</taxon>
        <taxon>Momordiceae</taxon>
        <taxon>Momordica</taxon>
    </lineage>
</organism>
<sequence>MDEVENERIGSRRSDRSIEFVFSGGRSSRRLSHSEEDEEALRWAVIEKLPTYDRLRTSIFKSFTGNDEIGQTHKQIDVRRLDMDDRRQFIDTVFKVAEEDNEKFLRKLRDRIDRVGIKLASVEVRFEELSVEAECHIGNRALPSLPNVARNVAESILNLDDFTAGSPIIRQNDLTFGAGWKIGPKLE</sequence>
<protein>
    <submittedName>
        <fullName evidence="3">ABC transporter G family member 36-like</fullName>
    </submittedName>
</protein>
<reference evidence="3" key="1">
    <citation type="submission" date="2025-08" db="UniProtKB">
        <authorList>
            <consortium name="RefSeq"/>
        </authorList>
    </citation>
    <scope>IDENTIFICATION</scope>
    <source>
        <strain evidence="3">OHB3-1</strain>
    </source>
</reference>
<dbReference type="KEGG" id="mcha:111025798"/>
<dbReference type="InterPro" id="IPR029481">
    <property type="entry name" value="ABC_trans_N"/>
</dbReference>
<feature type="domain" description="Pleiotropic ABC efflux transporter N-terminal" evidence="1">
    <location>
        <begin position="97"/>
        <end position="148"/>
    </location>
</feature>
<dbReference type="PANTHER" id="PTHR48040:SF53">
    <property type="entry name" value="ABC TRANSPORTER G FAMILY MEMBER 35-LIKE"/>
    <property type="match status" value="1"/>
</dbReference>
<feature type="non-terminal residue" evidence="3">
    <location>
        <position position="187"/>
    </location>
</feature>
<evidence type="ECO:0000259" key="1">
    <source>
        <dbReference type="Pfam" id="PF14510"/>
    </source>
</evidence>
<proteinExistence type="predicted"/>
<dbReference type="OrthoDB" id="66620at2759"/>
<name>A0A6J1DZP7_MOMCH</name>
<dbReference type="Proteomes" id="UP000504603">
    <property type="component" value="Unplaced"/>
</dbReference>
<dbReference type="PANTHER" id="PTHR48040">
    <property type="entry name" value="PLEIOTROPIC DRUG RESISTANCE PROTEIN 1-LIKE ISOFORM X1"/>
    <property type="match status" value="1"/>
</dbReference>
<gene>
    <name evidence="3" type="primary">LOC111025798</name>
</gene>
<evidence type="ECO:0000313" key="3">
    <source>
        <dbReference type="RefSeq" id="XP_022159382.1"/>
    </source>
</evidence>
<keyword evidence="2" id="KW-1185">Reference proteome</keyword>
<dbReference type="Pfam" id="PF14510">
    <property type="entry name" value="ABC_trans_N"/>
    <property type="match status" value="1"/>
</dbReference>